<feature type="compositionally biased region" description="Polar residues" evidence="1">
    <location>
        <begin position="31"/>
        <end position="40"/>
    </location>
</feature>
<name>A0A3S5AF99_9PLAT</name>
<evidence type="ECO:0000256" key="1">
    <source>
        <dbReference type="SAM" id="MobiDB-lite"/>
    </source>
</evidence>
<proteinExistence type="predicted"/>
<comment type="caution">
    <text evidence="2">The sequence shown here is derived from an EMBL/GenBank/DDBJ whole genome shotgun (WGS) entry which is preliminary data.</text>
</comment>
<organism evidence="2 3">
    <name type="scientific">Protopolystoma xenopodis</name>
    <dbReference type="NCBI Taxonomy" id="117903"/>
    <lineage>
        <taxon>Eukaryota</taxon>
        <taxon>Metazoa</taxon>
        <taxon>Spiralia</taxon>
        <taxon>Lophotrochozoa</taxon>
        <taxon>Platyhelminthes</taxon>
        <taxon>Monogenea</taxon>
        <taxon>Polyopisthocotylea</taxon>
        <taxon>Polystomatidea</taxon>
        <taxon>Polystomatidae</taxon>
        <taxon>Protopolystoma</taxon>
    </lineage>
</organism>
<sequence>MSQAANSARLEDRRLAHLRTSAPPHLRTSPPARTTPQRHNATTPRRRDATTPRRHDATTPRLRRRARHTERETTHNHDRRLQIVRLNATLPHPYSYPHTDRPTDRQTDIPTGPAILFVAKRAAAVLTVALLRPAI</sequence>
<feature type="non-terminal residue" evidence="2">
    <location>
        <position position="135"/>
    </location>
</feature>
<dbReference type="EMBL" id="CAAALY010023052">
    <property type="protein sequence ID" value="VEL14992.1"/>
    <property type="molecule type" value="Genomic_DNA"/>
</dbReference>
<gene>
    <name evidence="2" type="ORF">PXEA_LOCUS8432</name>
</gene>
<dbReference type="Proteomes" id="UP000784294">
    <property type="component" value="Unassembled WGS sequence"/>
</dbReference>
<feature type="compositionally biased region" description="Basic and acidic residues" evidence="1">
    <location>
        <begin position="45"/>
        <end position="58"/>
    </location>
</feature>
<evidence type="ECO:0000313" key="2">
    <source>
        <dbReference type="EMBL" id="VEL14992.1"/>
    </source>
</evidence>
<protein>
    <submittedName>
        <fullName evidence="2">Uncharacterized protein</fullName>
    </submittedName>
</protein>
<evidence type="ECO:0000313" key="3">
    <source>
        <dbReference type="Proteomes" id="UP000784294"/>
    </source>
</evidence>
<feature type="compositionally biased region" description="Basic and acidic residues" evidence="1">
    <location>
        <begin position="69"/>
        <end position="81"/>
    </location>
</feature>
<feature type="compositionally biased region" description="Basic and acidic residues" evidence="1">
    <location>
        <begin position="98"/>
        <end position="107"/>
    </location>
</feature>
<reference evidence="2" key="1">
    <citation type="submission" date="2018-11" db="EMBL/GenBank/DDBJ databases">
        <authorList>
            <consortium name="Pathogen Informatics"/>
        </authorList>
    </citation>
    <scope>NUCLEOTIDE SEQUENCE</scope>
</reference>
<feature type="region of interest" description="Disordered" evidence="1">
    <location>
        <begin position="1"/>
        <end position="108"/>
    </location>
</feature>
<keyword evidence="3" id="KW-1185">Reference proteome</keyword>
<accession>A0A3S5AF99</accession>
<dbReference type="AlphaFoldDB" id="A0A3S5AF99"/>